<dbReference type="STRING" id="6216.A0A0R3SVM5"/>
<reference evidence="15 17" key="3">
    <citation type="submission" date="2019-07" db="EMBL/GenBank/DDBJ databases">
        <authorList>
            <person name="Jastrzebski P J."/>
            <person name="Paukszto L."/>
            <person name="Jastrzebski P J."/>
        </authorList>
    </citation>
    <scope>NUCLEOTIDE SEQUENCE [LARGE SCALE GENOMIC DNA]</scope>
    <source>
        <strain evidence="15 17">WMS-il1</strain>
    </source>
</reference>
<dbReference type="PANTHER" id="PTHR10485">
    <property type="entry name" value="MITOCHONDRIAL IMPORT INNER MEMBRANE TRANSLOCASE SUBUNIT TIM-17"/>
    <property type="match status" value="1"/>
</dbReference>
<comment type="subcellular location">
    <subcellularLocation>
        <location evidence="2">Mitochondrion inner membrane</location>
        <topology evidence="2">Multi-pass membrane protein</topology>
    </subcellularLocation>
</comment>
<evidence type="ECO:0000256" key="2">
    <source>
        <dbReference type="ARBA" id="ARBA00004448"/>
    </source>
</evidence>
<evidence type="ECO:0000256" key="5">
    <source>
        <dbReference type="ARBA" id="ARBA00022692"/>
    </source>
</evidence>
<organism evidence="18">
    <name type="scientific">Hymenolepis diminuta</name>
    <name type="common">Rat tapeworm</name>
    <dbReference type="NCBI Taxonomy" id="6216"/>
    <lineage>
        <taxon>Eukaryota</taxon>
        <taxon>Metazoa</taxon>
        <taxon>Spiralia</taxon>
        <taxon>Lophotrochozoa</taxon>
        <taxon>Platyhelminthes</taxon>
        <taxon>Cestoda</taxon>
        <taxon>Eucestoda</taxon>
        <taxon>Cyclophyllidea</taxon>
        <taxon>Hymenolepididae</taxon>
        <taxon>Hymenolepis</taxon>
    </lineage>
</organism>
<dbReference type="Pfam" id="PF02466">
    <property type="entry name" value="Tim17"/>
    <property type="match status" value="1"/>
</dbReference>
<comment type="similarity">
    <text evidence="3">Belongs to the Tim17/Tim22/Tim23 family.</text>
</comment>
<evidence type="ECO:0000256" key="8">
    <source>
        <dbReference type="ARBA" id="ARBA00022989"/>
    </source>
</evidence>
<feature type="transmembrane region" description="Helical" evidence="13">
    <location>
        <begin position="90"/>
        <end position="107"/>
    </location>
</feature>
<feature type="region of interest" description="Disordered" evidence="12">
    <location>
        <begin position="142"/>
        <end position="206"/>
    </location>
</feature>
<keyword evidence="5 13" id="KW-0812">Transmembrane</keyword>
<evidence type="ECO:0000313" key="14">
    <source>
        <dbReference type="EMBL" id="VDL62023.1"/>
    </source>
</evidence>
<keyword evidence="7" id="KW-0653">Protein transport</keyword>
<proteinExistence type="inferred from homology"/>
<gene>
    <name evidence="14" type="ORF">HDID_LOCUS9638</name>
    <name evidence="15" type="ORF">WMSIL1_LOCUS14868</name>
</gene>
<evidence type="ECO:0000313" key="18">
    <source>
        <dbReference type="WBParaSite" id="HDID_0000964001-mRNA-1"/>
    </source>
</evidence>
<evidence type="ECO:0000256" key="11">
    <source>
        <dbReference type="ARBA" id="ARBA00023136"/>
    </source>
</evidence>
<keyword evidence="4" id="KW-0813">Transport</keyword>
<dbReference type="EMBL" id="CABIJS010000718">
    <property type="protein sequence ID" value="VUZ57439.1"/>
    <property type="molecule type" value="Genomic_DNA"/>
</dbReference>
<dbReference type="WBParaSite" id="HDID_0000964001-mRNA-1">
    <property type="protein sequence ID" value="HDID_0000964001-mRNA-1"/>
    <property type="gene ID" value="HDID_0000964001"/>
</dbReference>
<dbReference type="EMBL" id="UYSG01011351">
    <property type="protein sequence ID" value="VDL62023.1"/>
    <property type="molecule type" value="Genomic_DNA"/>
</dbReference>
<evidence type="ECO:0000256" key="4">
    <source>
        <dbReference type="ARBA" id="ARBA00022448"/>
    </source>
</evidence>
<evidence type="ECO:0000313" key="17">
    <source>
        <dbReference type="Proteomes" id="UP000321570"/>
    </source>
</evidence>
<evidence type="ECO:0000313" key="15">
    <source>
        <dbReference type="EMBL" id="VUZ57439.1"/>
    </source>
</evidence>
<keyword evidence="17" id="KW-1185">Reference proteome</keyword>
<keyword evidence="9" id="KW-0811">Translocation</keyword>
<dbReference type="OrthoDB" id="2261329at2759"/>
<keyword evidence="11 13" id="KW-0472">Membrane</keyword>
<accession>A0A0R3SVM5</accession>
<evidence type="ECO:0000256" key="6">
    <source>
        <dbReference type="ARBA" id="ARBA00022792"/>
    </source>
</evidence>
<dbReference type="PANTHER" id="PTHR10485:SF0">
    <property type="entry name" value="AT05822P-RELATED"/>
    <property type="match status" value="1"/>
</dbReference>
<keyword evidence="6" id="KW-0999">Mitochondrion inner membrane</keyword>
<comment type="function">
    <text evidence="1">Essential component of the TIM23 complex, a complex that mediates the translocation of transit peptide-containing proteins across the mitochondrial inner membrane.</text>
</comment>
<reference evidence="14 16" key="2">
    <citation type="submission" date="2018-11" db="EMBL/GenBank/DDBJ databases">
        <authorList>
            <consortium name="Pathogen Informatics"/>
        </authorList>
    </citation>
    <scope>NUCLEOTIDE SEQUENCE [LARGE SCALE GENOMIC DNA]</scope>
</reference>
<dbReference type="AlphaFoldDB" id="A0A0R3SVM5"/>
<sequence length="206" mass="21312">MEEYAREPCPFRIVSDCGAAFAMGTIGGGIIHAYKGYKNAPTGKFRKLSSALAQSRLKAPLLGGAFAVWGGMFTAVDCSLVFVRRKEDPWNSITSGAITGAVLAVRHGPAAMAGQAVIGGVILAIIEGLGIMMSRFAPMLMQQQDMSEEQPPPSDSGSSSGGGILSKFFSSRGGEAADTGGSSSFSNPTQSQDGQTSSKSGGFIFQ</sequence>
<feature type="transmembrane region" description="Helical" evidence="13">
    <location>
        <begin position="113"/>
        <end position="133"/>
    </location>
</feature>
<evidence type="ECO:0000256" key="1">
    <source>
        <dbReference type="ARBA" id="ARBA00002959"/>
    </source>
</evidence>
<feature type="transmembrane region" description="Helical" evidence="13">
    <location>
        <begin position="61"/>
        <end position="83"/>
    </location>
</feature>
<evidence type="ECO:0000313" key="16">
    <source>
        <dbReference type="Proteomes" id="UP000274504"/>
    </source>
</evidence>
<name>A0A0R3SVM5_HYMDI</name>
<evidence type="ECO:0000256" key="13">
    <source>
        <dbReference type="SAM" id="Phobius"/>
    </source>
</evidence>
<reference evidence="18" key="1">
    <citation type="submission" date="2017-02" db="UniProtKB">
        <authorList>
            <consortium name="WormBaseParasite"/>
        </authorList>
    </citation>
    <scope>IDENTIFICATION</scope>
</reference>
<evidence type="ECO:0000256" key="10">
    <source>
        <dbReference type="ARBA" id="ARBA00023128"/>
    </source>
</evidence>
<dbReference type="GO" id="GO:0008320">
    <property type="term" value="F:protein transmembrane transporter activity"/>
    <property type="evidence" value="ECO:0007669"/>
    <property type="project" value="TreeGrafter"/>
</dbReference>
<evidence type="ECO:0000256" key="12">
    <source>
        <dbReference type="SAM" id="MobiDB-lite"/>
    </source>
</evidence>
<protein>
    <submittedName>
        <fullName evidence="18">Mitochondrial import inner membrane translocase subunit TIM17</fullName>
    </submittedName>
</protein>
<evidence type="ECO:0000256" key="7">
    <source>
        <dbReference type="ARBA" id="ARBA00022927"/>
    </source>
</evidence>
<dbReference type="GO" id="GO:0030150">
    <property type="term" value="P:protein import into mitochondrial matrix"/>
    <property type="evidence" value="ECO:0007669"/>
    <property type="project" value="TreeGrafter"/>
</dbReference>
<keyword evidence="10" id="KW-0496">Mitochondrion</keyword>
<evidence type="ECO:0000256" key="9">
    <source>
        <dbReference type="ARBA" id="ARBA00023010"/>
    </source>
</evidence>
<dbReference type="Proteomes" id="UP000274504">
    <property type="component" value="Unassembled WGS sequence"/>
</dbReference>
<dbReference type="Proteomes" id="UP000321570">
    <property type="component" value="Unassembled WGS sequence"/>
</dbReference>
<keyword evidence="8 13" id="KW-1133">Transmembrane helix</keyword>
<dbReference type="GO" id="GO:0005744">
    <property type="term" value="C:TIM23 mitochondrial import inner membrane translocase complex"/>
    <property type="evidence" value="ECO:0007669"/>
    <property type="project" value="TreeGrafter"/>
</dbReference>
<evidence type="ECO:0000256" key="3">
    <source>
        <dbReference type="ARBA" id="ARBA00008444"/>
    </source>
</evidence>
<feature type="compositionally biased region" description="Polar residues" evidence="12">
    <location>
        <begin position="180"/>
        <end position="200"/>
    </location>
</feature>